<dbReference type="Gene3D" id="1.10.238.10">
    <property type="entry name" value="EF-hand"/>
    <property type="match status" value="1"/>
</dbReference>
<keyword evidence="2" id="KW-0106">Calcium</keyword>
<evidence type="ECO:0000256" key="1">
    <source>
        <dbReference type="ARBA" id="ARBA00022729"/>
    </source>
</evidence>
<evidence type="ECO:0000313" key="5">
    <source>
        <dbReference type="EMBL" id="KAK7510761.1"/>
    </source>
</evidence>
<dbReference type="PROSITE" id="PS50222">
    <property type="entry name" value="EF_HAND_2"/>
    <property type="match status" value="1"/>
</dbReference>
<evidence type="ECO:0000256" key="3">
    <source>
        <dbReference type="SAM" id="SignalP"/>
    </source>
</evidence>
<dbReference type="SUPFAM" id="SSF47473">
    <property type="entry name" value="EF-hand"/>
    <property type="match status" value="1"/>
</dbReference>
<comment type="caution">
    <text evidence="5">The sequence shown here is derived from an EMBL/GenBank/DDBJ whole genome shotgun (WGS) entry which is preliminary data.</text>
</comment>
<organism evidence="5 6">
    <name type="scientific">Phyllosticta citriasiana</name>
    <dbReference type="NCBI Taxonomy" id="595635"/>
    <lineage>
        <taxon>Eukaryota</taxon>
        <taxon>Fungi</taxon>
        <taxon>Dikarya</taxon>
        <taxon>Ascomycota</taxon>
        <taxon>Pezizomycotina</taxon>
        <taxon>Dothideomycetes</taxon>
        <taxon>Dothideomycetes incertae sedis</taxon>
        <taxon>Botryosphaeriales</taxon>
        <taxon>Phyllostictaceae</taxon>
        <taxon>Phyllosticta</taxon>
    </lineage>
</organism>
<dbReference type="PANTHER" id="PTHR19237:SF20">
    <property type="entry name" value="NUCLEOBINDIN 1"/>
    <property type="match status" value="1"/>
</dbReference>
<feature type="signal peptide" evidence="3">
    <location>
        <begin position="1"/>
        <end position="20"/>
    </location>
</feature>
<dbReference type="PROSITE" id="PS00018">
    <property type="entry name" value="EF_HAND_1"/>
    <property type="match status" value="1"/>
</dbReference>
<keyword evidence="6" id="KW-1185">Reference proteome</keyword>
<evidence type="ECO:0000313" key="6">
    <source>
        <dbReference type="Proteomes" id="UP001363622"/>
    </source>
</evidence>
<evidence type="ECO:0000256" key="2">
    <source>
        <dbReference type="ARBA" id="ARBA00022837"/>
    </source>
</evidence>
<feature type="domain" description="EF-hand" evidence="4">
    <location>
        <begin position="88"/>
        <end position="123"/>
    </location>
</feature>
<keyword evidence="1 3" id="KW-0732">Signal</keyword>
<dbReference type="InterPro" id="IPR040250">
    <property type="entry name" value="Nucleobindin"/>
</dbReference>
<dbReference type="InterPro" id="IPR018247">
    <property type="entry name" value="EF_Hand_1_Ca_BS"/>
</dbReference>
<proteinExistence type="predicted"/>
<dbReference type="InterPro" id="IPR002048">
    <property type="entry name" value="EF_hand_dom"/>
</dbReference>
<dbReference type="EMBL" id="JBBPHU010000013">
    <property type="protein sequence ID" value="KAK7510761.1"/>
    <property type="molecule type" value="Genomic_DNA"/>
</dbReference>
<name>A0ABR1KCC1_9PEZI</name>
<dbReference type="InterPro" id="IPR011992">
    <property type="entry name" value="EF-hand-dom_pair"/>
</dbReference>
<protein>
    <submittedName>
        <fullName evidence="5">Secretory pathway protein-like protein Ssp120</fullName>
    </submittedName>
</protein>
<feature type="chain" id="PRO_5045476519" evidence="3">
    <location>
        <begin position="21"/>
        <end position="203"/>
    </location>
</feature>
<reference evidence="5 6" key="1">
    <citation type="submission" date="2024-04" db="EMBL/GenBank/DDBJ databases">
        <title>Phyllosticta paracitricarpa is synonymous to the EU quarantine fungus P. citricarpa based on phylogenomic analyses.</title>
        <authorList>
            <consortium name="Lawrence Berkeley National Laboratory"/>
            <person name="Van Ingen-Buijs V.A."/>
            <person name="Van Westerhoven A.C."/>
            <person name="Haridas S."/>
            <person name="Skiadas P."/>
            <person name="Martin F."/>
            <person name="Groenewald J.Z."/>
            <person name="Crous P.W."/>
            <person name="Seidl M.F."/>
        </authorList>
    </citation>
    <scope>NUCLEOTIDE SEQUENCE [LARGE SCALE GENOMIC DNA]</scope>
    <source>
        <strain evidence="5 6">CBS 123371</strain>
    </source>
</reference>
<gene>
    <name evidence="5" type="ORF">IWZ03DRAFT_396412</name>
</gene>
<dbReference type="PANTHER" id="PTHR19237">
    <property type="entry name" value="NUCLEOBINDIN"/>
    <property type="match status" value="1"/>
</dbReference>
<evidence type="ECO:0000259" key="4">
    <source>
        <dbReference type="PROSITE" id="PS50222"/>
    </source>
</evidence>
<dbReference type="Proteomes" id="UP001363622">
    <property type="component" value="Unassembled WGS sequence"/>
</dbReference>
<accession>A0ABR1KCC1</accession>
<sequence length="203" mass="23036">MRSPVEAAVALLALAAATSAHSQEALKVPEGADWMTRHMIEEHHITSFDAGVFFNLHDYDSTGKWSPDDVRKTLGLMDDSTARFPQQEKDSAVRSVFELYDTDRSGDITYPEFVVAHAKGVVIPDFGFGPGHHGDYETEYEIHHFEKYHSGDDVKLEDLNHPEDIEHFRKHDEMEAAEEKLHAQEQLSVVEANIPQKFRRVGH</sequence>